<gene>
    <name evidence="7" type="ORF">A2113_00325</name>
</gene>
<dbReference type="PANTHER" id="PTHR10806">
    <property type="entry name" value="SIGNAL PEPTIDASE COMPLEX CATALYTIC SUBUNIT SEC11"/>
    <property type="match status" value="1"/>
</dbReference>
<feature type="transmembrane region" description="Helical" evidence="6">
    <location>
        <begin position="12"/>
        <end position="32"/>
    </location>
</feature>
<comment type="subcellular location">
    <subcellularLocation>
        <location evidence="1">Membrane</location>
    </subcellularLocation>
</comment>
<sequence length="188" mass="20374">MGKILKFGLNLSYVVFIAAVVIFGAAVALSVFGKAGTYQLFVVESGSMQPAIKTGSVLLIQPTNQVKKIASPVLMPVFEKGNIVTYLAGKNPVTHRVVDVEGTAGQFTYQTKGDANKTPDQGKIAEKQILGKVILTVPYVGLAVNFAKTQLGYIFLVVVPITLIIYSEILAIFSETRKILSRRRREAI</sequence>
<dbReference type="InterPro" id="IPR001733">
    <property type="entry name" value="Peptidase_S26B"/>
</dbReference>
<dbReference type="GO" id="GO:0009003">
    <property type="term" value="F:signal peptidase activity"/>
    <property type="evidence" value="ECO:0007669"/>
    <property type="project" value="UniProtKB-EC"/>
</dbReference>
<evidence type="ECO:0000256" key="3">
    <source>
        <dbReference type="ARBA" id="ARBA00022989"/>
    </source>
</evidence>
<dbReference type="GO" id="GO:0004252">
    <property type="term" value="F:serine-type endopeptidase activity"/>
    <property type="evidence" value="ECO:0007669"/>
    <property type="project" value="UniProtKB-UniRule"/>
</dbReference>
<proteinExistence type="predicted"/>
<comment type="caution">
    <text evidence="7">The sequence shown here is derived from an EMBL/GenBank/DDBJ whole genome shotgun (WGS) entry which is preliminary data.</text>
</comment>
<keyword evidence="3 6" id="KW-1133">Transmembrane helix</keyword>
<dbReference type="SUPFAM" id="SSF51306">
    <property type="entry name" value="LexA/Signal peptidase"/>
    <property type="match status" value="1"/>
</dbReference>
<dbReference type="STRING" id="1802591.A2113_00325"/>
<dbReference type="Proteomes" id="UP000176299">
    <property type="component" value="Unassembled WGS sequence"/>
</dbReference>
<dbReference type="AlphaFoldDB" id="A0A1G1W0Z9"/>
<dbReference type="EC" id="3.4.21.89" evidence="5"/>
<protein>
    <recommendedName>
        <fullName evidence="5">Signal peptidase I</fullName>
        <ecNumber evidence="5">3.4.21.89</ecNumber>
    </recommendedName>
</protein>
<reference evidence="7 8" key="1">
    <citation type="journal article" date="2016" name="Nat. Commun.">
        <title>Thousands of microbial genomes shed light on interconnected biogeochemical processes in an aquifer system.</title>
        <authorList>
            <person name="Anantharaman K."/>
            <person name="Brown C.T."/>
            <person name="Hug L.A."/>
            <person name="Sharon I."/>
            <person name="Castelle C.J."/>
            <person name="Probst A.J."/>
            <person name="Thomas B.C."/>
            <person name="Singh A."/>
            <person name="Wilkins M.J."/>
            <person name="Karaoz U."/>
            <person name="Brodie E.L."/>
            <person name="Williams K.H."/>
            <person name="Hubbard S.S."/>
            <person name="Banfield J.F."/>
        </authorList>
    </citation>
    <scope>NUCLEOTIDE SEQUENCE [LARGE SCALE GENOMIC DNA]</scope>
</reference>
<evidence type="ECO:0000256" key="2">
    <source>
        <dbReference type="ARBA" id="ARBA00022692"/>
    </source>
</evidence>
<evidence type="ECO:0000313" key="7">
    <source>
        <dbReference type="EMBL" id="OGY21321.1"/>
    </source>
</evidence>
<accession>A0A1G1W0Z9</accession>
<evidence type="ECO:0000256" key="5">
    <source>
        <dbReference type="NCBIfam" id="TIGR02228"/>
    </source>
</evidence>
<organism evidence="7 8">
    <name type="scientific">Candidatus Woykebacteria bacterium GWA1_44_8</name>
    <dbReference type="NCBI Taxonomy" id="1802591"/>
    <lineage>
        <taxon>Bacteria</taxon>
        <taxon>Candidatus Woykeibacteriota</taxon>
    </lineage>
</organism>
<dbReference type="InterPro" id="IPR019533">
    <property type="entry name" value="Peptidase_S26"/>
</dbReference>
<name>A0A1G1W0Z9_9BACT</name>
<feature type="transmembrane region" description="Helical" evidence="6">
    <location>
        <begin position="153"/>
        <end position="174"/>
    </location>
</feature>
<evidence type="ECO:0000256" key="1">
    <source>
        <dbReference type="ARBA" id="ARBA00004370"/>
    </source>
</evidence>
<evidence type="ECO:0000256" key="4">
    <source>
        <dbReference type="ARBA" id="ARBA00023136"/>
    </source>
</evidence>
<evidence type="ECO:0000256" key="6">
    <source>
        <dbReference type="SAM" id="Phobius"/>
    </source>
</evidence>
<dbReference type="CDD" id="cd06530">
    <property type="entry name" value="S26_SPase_I"/>
    <property type="match status" value="1"/>
</dbReference>
<dbReference type="NCBIfam" id="TIGR02228">
    <property type="entry name" value="sigpep_I_arch"/>
    <property type="match status" value="1"/>
</dbReference>
<dbReference type="EMBL" id="MHCN01000015">
    <property type="protein sequence ID" value="OGY21321.1"/>
    <property type="molecule type" value="Genomic_DNA"/>
</dbReference>
<dbReference type="Gene3D" id="2.10.109.10">
    <property type="entry name" value="Umud Fragment, subunit A"/>
    <property type="match status" value="1"/>
</dbReference>
<keyword evidence="4 6" id="KW-0472">Membrane</keyword>
<dbReference type="PANTHER" id="PTHR10806:SF6">
    <property type="entry name" value="SIGNAL PEPTIDASE COMPLEX CATALYTIC SUBUNIT SEC11"/>
    <property type="match status" value="1"/>
</dbReference>
<keyword evidence="2 6" id="KW-0812">Transmembrane</keyword>
<dbReference type="GO" id="GO:0016020">
    <property type="term" value="C:membrane"/>
    <property type="evidence" value="ECO:0007669"/>
    <property type="project" value="UniProtKB-SubCell"/>
</dbReference>
<evidence type="ECO:0000313" key="8">
    <source>
        <dbReference type="Proteomes" id="UP000176299"/>
    </source>
</evidence>
<dbReference type="InterPro" id="IPR036286">
    <property type="entry name" value="LexA/Signal_pep-like_sf"/>
</dbReference>
<dbReference type="GO" id="GO:0006465">
    <property type="term" value="P:signal peptide processing"/>
    <property type="evidence" value="ECO:0007669"/>
    <property type="project" value="UniProtKB-UniRule"/>
</dbReference>